<evidence type="ECO:0000256" key="1">
    <source>
        <dbReference type="ARBA" id="ARBA00004123"/>
    </source>
</evidence>
<dbReference type="GO" id="GO:0000785">
    <property type="term" value="C:chromatin"/>
    <property type="evidence" value="ECO:0007669"/>
    <property type="project" value="TreeGrafter"/>
</dbReference>
<dbReference type="Proteomes" id="UP000271889">
    <property type="component" value="Unassembled WGS sequence"/>
</dbReference>
<organism evidence="5 6">
    <name type="scientific">Cylicostephanus goldi</name>
    <name type="common">Nematode worm</name>
    <dbReference type="NCBI Taxonomy" id="71465"/>
    <lineage>
        <taxon>Eukaryota</taxon>
        <taxon>Metazoa</taxon>
        <taxon>Ecdysozoa</taxon>
        <taxon>Nematoda</taxon>
        <taxon>Chromadorea</taxon>
        <taxon>Rhabditida</taxon>
        <taxon>Rhabditina</taxon>
        <taxon>Rhabditomorpha</taxon>
        <taxon>Strongyloidea</taxon>
        <taxon>Strongylidae</taxon>
        <taxon>Cylicostephanus</taxon>
    </lineage>
</organism>
<evidence type="ECO:0000259" key="4">
    <source>
        <dbReference type="Pfam" id="PF15613"/>
    </source>
</evidence>
<keyword evidence="2" id="KW-0539">Nucleus</keyword>
<protein>
    <recommendedName>
        <fullName evidence="4">WHIM2 domain-containing protein</fullName>
    </recommendedName>
</protein>
<gene>
    <name evidence="5" type="ORF">CGOC_LOCUS11364</name>
</gene>
<dbReference type="AlphaFoldDB" id="A0A3P7MJS0"/>
<sequence length="319" mass="37003">MSPEQLESLIDSLNTEAEHLKEKINELSMKVRSFPLGCDRYHRNYWQIPGVPSILVESVESSGPSNPACNIDETCAKDPAQLQGSFIFSRGKESMLKFLAPGFVHPDVIACVEDLVDDVVTARSHTDRRKRKRFRRMDNPYKRGWWSVDTKEALESVRSSLHGRGIRERVLHRLLCKSWFLKDVKLGKVELEKVEEEMDLGKFKNLSYTAVHRRLDELETRINKAKIAARVTANGLLRNGERTSAELRQRILHCEKRINRSFFRPSFCVSDKKYLAHTLKMEEERKNGSHPDEEEERSEADRDEEDGDREDTDSREMID</sequence>
<dbReference type="PANTHER" id="PTHR45915">
    <property type="entry name" value="TRANSCRIPTION INTERMEDIARY FACTOR"/>
    <property type="match status" value="1"/>
</dbReference>
<keyword evidence="6" id="KW-1185">Reference proteome</keyword>
<name>A0A3P7MJS0_CYLGO</name>
<dbReference type="InterPro" id="IPR028941">
    <property type="entry name" value="WHIM2_dom"/>
</dbReference>
<dbReference type="Pfam" id="PF15613">
    <property type="entry name" value="WSD"/>
    <property type="match status" value="1"/>
</dbReference>
<evidence type="ECO:0000313" key="6">
    <source>
        <dbReference type="Proteomes" id="UP000271889"/>
    </source>
</evidence>
<feature type="compositionally biased region" description="Acidic residues" evidence="3">
    <location>
        <begin position="292"/>
        <end position="311"/>
    </location>
</feature>
<feature type="region of interest" description="Disordered" evidence="3">
    <location>
        <begin position="280"/>
        <end position="319"/>
    </location>
</feature>
<feature type="compositionally biased region" description="Basic and acidic residues" evidence="3">
    <location>
        <begin position="280"/>
        <end position="291"/>
    </location>
</feature>
<evidence type="ECO:0000256" key="3">
    <source>
        <dbReference type="SAM" id="MobiDB-lite"/>
    </source>
</evidence>
<dbReference type="GO" id="GO:0005634">
    <property type="term" value="C:nucleus"/>
    <property type="evidence" value="ECO:0007669"/>
    <property type="project" value="UniProtKB-SubCell"/>
</dbReference>
<reference evidence="5 6" key="1">
    <citation type="submission" date="2018-11" db="EMBL/GenBank/DDBJ databases">
        <authorList>
            <consortium name="Pathogen Informatics"/>
        </authorList>
    </citation>
    <scope>NUCLEOTIDE SEQUENCE [LARGE SCALE GENOMIC DNA]</scope>
</reference>
<dbReference type="OrthoDB" id="784962at2759"/>
<proteinExistence type="predicted"/>
<evidence type="ECO:0000313" key="5">
    <source>
        <dbReference type="EMBL" id="VDN29814.1"/>
    </source>
</evidence>
<comment type="subcellular location">
    <subcellularLocation>
        <location evidence="1">Nucleus</location>
    </subcellularLocation>
</comment>
<dbReference type="EMBL" id="UYRV01116007">
    <property type="protein sequence ID" value="VDN29814.1"/>
    <property type="molecule type" value="Genomic_DNA"/>
</dbReference>
<evidence type="ECO:0000256" key="2">
    <source>
        <dbReference type="ARBA" id="ARBA00023242"/>
    </source>
</evidence>
<feature type="domain" description="WHIM2" evidence="4">
    <location>
        <begin position="31"/>
        <end position="178"/>
    </location>
</feature>
<feature type="non-terminal residue" evidence="5">
    <location>
        <position position="319"/>
    </location>
</feature>
<dbReference type="PANTHER" id="PTHR45915:SF2">
    <property type="entry name" value="TOUTATIS, ISOFORM E"/>
    <property type="match status" value="1"/>
</dbReference>
<accession>A0A3P7MJS0</accession>